<dbReference type="PROSITE" id="PS51257">
    <property type="entry name" value="PROKAR_LIPOPROTEIN"/>
    <property type="match status" value="1"/>
</dbReference>
<accession>A4CLR9</accession>
<keyword evidence="1" id="KW-0732">Signal</keyword>
<dbReference type="HOGENOM" id="CLU_2234541_0_0_10"/>
<dbReference type="AlphaFoldDB" id="A4CLR9"/>
<dbReference type="Proteomes" id="UP000009049">
    <property type="component" value="Chromosome"/>
</dbReference>
<evidence type="ECO:0000313" key="3">
    <source>
        <dbReference type="Proteomes" id="UP000009049"/>
    </source>
</evidence>
<feature type="signal peptide" evidence="1">
    <location>
        <begin position="1"/>
        <end position="21"/>
    </location>
</feature>
<evidence type="ECO:0000256" key="1">
    <source>
        <dbReference type="SAM" id="SignalP"/>
    </source>
</evidence>
<gene>
    <name evidence="2" type="ordered locus">RB2501_15859</name>
</gene>
<name>A4CLR9_ROBBH</name>
<proteinExistence type="predicted"/>
<keyword evidence="3" id="KW-1185">Reference proteome</keyword>
<organism evidence="2 3">
    <name type="scientific">Robiginitalea biformata (strain ATCC BAA-864 / DSM 15991 / KCTC 12146 / HTCC2501)</name>
    <dbReference type="NCBI Taxonomy" id="313596"/>
    <lineage>
        <taxon>Bacteria</taxon>
        <taxon>Pseudomonadati</taxon>
        <taxon>Bacteroidota</taxon>
        <taxon>Flavobacteriia</taxon>
        <taxon>Flavobacteriales</taxon>
        <taxon>Flavobacteriaceae</taxon>
        <taxon>Robiginitalea</taxon>
    </lineage>
</organism>
<dbReference type="KEGG" id="rbi:RB2501_15859"/>
<dbReference type="EMBL" id="CP001712">
    <property type="protein sequence ID" value="EAR15818.1"/>
    <property type="molecule type" value="Genomic_DNA"/>
</dbReference>
<sequence length="105" mass="11292">MKLIHNNLLTLLIMKKAMSFAAVLVLFFGLTACESDSTLADVDGLYDAECTTCNDIDIDPDADCTTCNDIDIDPDAECTTCNDIDIDPDAECTTCNDIDIDGGDN</sequence>
<reference evidence="2 3" key="1">
    <citation type="journal article" date="2009" name="J. Bacteriol.">
        <title>Complete genome sequence of Robiginitalea biformata HTCC2501.</title>
        <authorList>
            <person name="Oh H.M."/>
            <person name="Giovannoni S.J."/>
            <person name="Lee K."/>
            <person name="Ferriera S."/>
            <person name="Johnson J."/>
            <person name="Cho J.C."/>
        </authorList>
    </citation>
    <scope>NUCLEOTIDE SEQUENCE [LARGE SCALE GENOMIC DNA]</scope>
    <source>
        <strain evidence="3">ATCC BAA-864 / HTCC2501 / KCTC 12146</strain>
    </source>
</reference>
<protein>
    <submittedName>
        <fullName evidence="2">Uncharacterized protein</fullName>
    </submittedName>
</protein>
<evidence type="ECO:0000313" key="2">
    <source>
        <dbReference type="EMBL" id="EAR15818.1"/>
    </source>
</evidence>
<feature type="chain" id="PRO_5002666310" evidence="1">
    <location>
        <begin position="22"/>
        <end position="105"/>
    </location>
</feature>